<dbReference type="InterPro" id="IPR013767">
    <property type="entry name" value="PAS_fold"/>
</dbReference>
<dbReference type="Pfam" id="PF02518">
    <property type="entry name" value="HATPase_c"/>
    <property type="match status" value="1"/>
</dbReference>
<dbReference type="PROSITE" id="PS50113">
    <property type="entry name" value="PAC"/>
    <property type="match status" value="1"/>
</dbReference>
<feature type="transmembrane region" description="Helical" evidence="15">
    <location>
        <begin position="17"/>
        <end position="37"/>
    </location>
</feature>
<feature type="transmembrane region" description="Helical" evidence="15">
    <location>
        <begin position="174"/>
        <end position="197"/>
    </location>
</feature>
<evidence type="ECO:0000256" key="3">
    <source>
        <dbReference type="ARBA" id="ARBA00012438"/>
    </source>
</evidence>
<dbReference type="EC" id="2.7.13.3" evidence="3"/>
<reference evidence="20 21" key="1">
    <citation type="submission" date="2018-11" db="EMBL/GenBank/DDBJ databases">
        <title>Genomic Encyclopedia of Type Strains, Phase IV (KMG-IV): sequencing the most valuable type-strain genomes for metagenomic binning, comparative biology and taxonomic classification.</title>
        <authorList>
            <person name="Goeker M."/>
        </authorList>
    </citation>
    <scope>NUCLEOTIDE SEQUENCE [LARGE SCALE GENOMIC DNA]</scope>
    <source>
        <strain evidence="20 21">DSM 104731</strain>
    </source>
</reference>
<evidence type="ECO:0000256" key="15">
    <source>
        <dbReference type="SAM" id="Phobius"/>
    </source>
</evidence>
<dbReference type="Gene3D" id="3.30.450.20">
    <property type="entry name" value="PAS domain"/>
    <property type="match status" value="1"/>
</dbReference>
<dbReference type="SUPFAM" id="SSF55874">
    <property type="entry name" value="ATPase domain of HSP90 chaperone/DNA topoisomerase II/histidine kinase"/>
    <property type="match status" value="1"/>
</dbReference>
<evidence type="ECO:0000256" key="14">
    <source>
        <dbReference type="PROSITE-ProRule" id="PRU00169"/>
    </source>
</evidence>
<dbReference type="Pfam" id="PF00989">
    <property type="entry name" value="PAS"/>
    <property type="match status" value="1"/>
</dbReference>
<dbReference type="InterPro" id="IPR008207">
    <property type="entry name" value="Sig_transdc_His_kin_Hpt_dom"/>
</dbReference>
<dbReference type="PANTHER" id="PTHR43047">
    <property type="entry name" value="TWO-COMPONENT HISTIDINE PROTEIN KINASE"/>
    <property type="match status" value="1"/>
</dbReference>
<organism evidence="20 21">
    <name type="scientific">Pacificibacter maritimus</name>
    <dbReference type="NCBI Taxonomy" id="762213"/>
    <lineage>
        <taxon>Bacteria</taxon>
        <taxon>Pseudomonadati</taxon>
        <taxon>Pseudomonadota</taxon>
        <taxon>Alphaproteobacteria</taxon>
        <taxon>Rhodobacterales</taxon>
        <taxon>Roseobacteraceae</taxon>
        <taxon>Pacificibacter</taxon>
    </lineage>
</organism>
<dbReference type="InterPro" id="IPR011006">
    <property type="entry name" value="CheY-like_superfamily"/>
</dbReference>
<evidence type="ECO:0000256" key="13">
    <source>
        <dbReference type="ARBA" id="ARBA00023136"/>
    </source>
</evidence>
<dbReference type="InterPro" id="IPR036890">
    <property type="entry name" value="HATPase_C_sf"/>
</dbReference>
<dbReference type="Pfam" id="PF00072">
    <property type="entry name" value="Response_reg"/>
    <property type="match status" value="1"/>
</dbReference>
<evidence type="ECO:0000313" key="20">
    <source>
        <dbReference type="EMBL" id="RPE70907.1"/>
    </source>
</evidence>
<dbReference type="SUPFAM" id="SSF55785">
    <property type="entry name" value="PYP-like sensor domain (PAS domain)"/>
    <property type="match status" value="1"/>
</dbReference>
<comment type="caution">
    <text evidence="20">The sequence shown here is derived from an EMBL/GenBank/DDBJ whole genome shotgun (WGS) entry which is preliminary data.</text>
</comment>
<dbReference type="PROSITE" id="PS50110">
    <property type="entry name" value="RESPONSE_REGULATORY"/>
    <property type="match status" value="1"/>
</dbReference>
<keyword evidence="10" id="KW-0547">Nucleotide-binding</keyword>
<evidence type="ECO:0000256" key="2">
    <source>
        <dbReference type="ARBA" id="ARBA00004429"/>
    </source>
</evidence>
<dbReference type="CDD" id="cd00130">
    <property type="entry name" value="PAS"/>
    <property type="match status" value="1"/>
</dbReference>
<keyword evidence="9 20" id="KW-0418">Kinase</keyword>
<feature type="domain" description="PAS" evidence="18">
    <location>
        <begin position="214"/>
        <end position="285"/>
    </location>
</feature>
<evidence type="ECO:0000259" key="17">
    <source>
        <dbReference type="PROSITE" id="PS50110"/>
    </source>
</evidence>
<keyword evidence="11 15" id="KW-1133">Transmembrane helix</keyword>
<evidence type="ECO:0000256" key="1">
    <source>
        <dbReference type="ARBA" id="ARBA00000085"/>
    </source>
</evidence>
<evidence type="ECO:0000256" key="4">
    <source>
        <dbReference type="ARBA" id="ARBA00022475"/>
    </source>
</evidence>
<dbReference type="InterPro" id="IPR003661">
    <property type="entry name" value="HisK_dim/P_dom"/>
</dbReference>
<sequence>MRSKSKNRFENPWFQRVWLLSILLAFAFIALLSFSFWERLEELNTARNDQRGWAYSQLEVEYLKLMNLQHSLENNESQDLNAFRKQFNVFYSRTKLAQTLHLNAQDDATDIDTLLAKLDNTLDLIDSNDASLRAQWTQISGLMADIAPLPRRIAIDSIKIHAERAEQQRSEITLYVSWLFYLLIAITLTLLLTIFVLSKQSKHLRQSRASALAEKARLDTMLRASGDAVLLINDRGVILDINEAAQELFAASSEELISNSFIENLVPRRDQGELLKNLKKFRQTGMTSIADRGEKEFTLRAQDGREFPAAVRSGLVKDGDDNKFVTYFRDITNQKAYEAEILEMRDQALKNSKEKSRFFAIMSHEMRTPLNGVIAALDLLGTTEMSQEQEKYLEAATKSGDVLMEHINDVLMIERLDADETLSLEPLIFTDLISSIAESLKPFADSEDVLLNTHLADETKAPILSDPRALREIFGNLLSNGIKFSPKGSVTLTTQIEETHDDLHHLIVKVTDSGIGISNDDIDRIFDDFVSLGDRYEKRKSGTGLGLGIVKRQVERLGGDIQCMSQIGIGSTFVVTLPFTPCEENAFQQINNAPETSTRTAPMRLLVVDDNAVNRELIEAMLTKMGHEVALAETGQEAVNICEIQGYDAILMDISMPGISGVEATKLIKAGNGPNKNTAIFAVTANVMAEDKLAFENVGILATIEKPVRRATIAAALNGVNLQTAASSPASKHIDTQQLQELRDILGPAKMQSRLDAFVTQIEADIALLLTTHDAKDIKTISHSIAGASGMIGAIYLHSLCKNLEIASEKDDRSVMENTLNDLQPALSAYKAARAAYEKE</sequence>
<dbReference type="PROSITE" id="PS50109">
    <property type="entry name" value="HIS_KIN"/>
    <property type="match status" value="1"/>
</dbReference>
<feature type="domain" description="Histidine kinase" evidence="16">
    <location>
        <begin position="361"/>
        <end position="581"/>
    </location>
</feature>
<dbReference type="InterPro" id="IPR000700">
    <property type="entry name" value="PAS-assoc_C"/>
</dbReference>
<keyword evidence="21" id="KW-1185">Reference proteome</keyword>
<dbReference type="CDD" id="cd17546">
    <property type="entry name" value="REC_hyHK_CKI1_RcsC-like"/>
    <property type="match status" value="1"/>
</dbReference>
<proteinExistence type="predicted"/>
<dbReference type="Gene3D" id="1.10.287.130">
    <property type="match status" value="1"/>
</dbReference>
<dbReference type="SMART" id="SM00448">
    <property type="entry name" value="REC"/>
    <property type="match status" value="1"/>
</dbReference>
<keyword evidence="13 15" id="KW-0472">Membrane</keyword>
<dbReference type="CDD" id="cd00082">
    <property type="entry name" value="HisKA"/>
    <property type="match status" value="1"/>
</dbReference>
<keyword evidence="5" id="KW-0997">Cell inner membrane</keyword>
<dbReference type="SMART" id="SM00387">
    <property type="entry name" value="HATPase_c"/>
    <property type="match status" value="1"/>
</dbReference>
<evidence type="ECO:0000259" key="19">
    <source>
        <dbReference type="PROSITE" id="PS50113"/>
    </source>
</evidence>
<dbReference type="Proteomes" id="UP000269689">
    <property type="component" value="Unassembled WGS sequence"/>
</dbReference>
<evidence type="ECO:0000259" key="16">
    <source>
        <dbReference type="PROSITE" id="PS50109"/>
    </source>
</evidence>
<feature type="domain" description="Response regulatory" evidence="17">
    <location>
        <begin position="604"/>
        <end position="721"/>
    </location>
</feature>
<evidence type="ECO:0000256" key="10">
    <source>
        <dbReference type="ARBA" id="ARBA00022840"/>
    </source>
</evidence>
<comment type="catalytic activity">
    <reaction evidence="1">
        <text>ATP + protein L-histidine = ADP + protein N-phospho-L-histidine.</text>
        <dbReference type="EC" id="2.7.13.3"/>
    </reaction>
</comment>
<dbReference type="PRINTS" id="PR00344">
    <property type="entry name" value="BCTRLSENSOR"/>
</dbReference>
<dbReference type="SUPFAM" id="SSF52172">
    <property type="entry name" value="CheY-like"/>
    <property type="match status" value="1"/>
</dbReference>
<dbReference type="InterPro" id="IPR000014">
    <property type="entry name" value="PAS"/>
</dbReference>
<evidence type="ECO:0000256" key="6">
    <source>
        <dbReference type="ARBA" id="ARBA00022553"/>
    </source>
</evidence>
<comment type="subcellular location">
    <subcellularLocation>
        <location evidence="2">Cell inner membrane</location>
        <topology evidence="2">Multi-pass membrane protein</topology>
    </subcellularLocation>
</comment>
<dbReference type="Gene3D" id="1.20.120.160">
    <property type="entry name" value="HPT domain"/>
    <property type="match status" value="1"/>
</dbReference>
<evidence type="ECO:0000259" key="18">
    <source>
        <dbReference type="PROSITE" id="PS50112"/>
    </source>
</evidence>
<dbReference type="InterPro" id="IPR004358">
    <property type="entry name" value="Sig_transdc_His_kin-like_C"/>
</dbReference>
<keyword evidence="6 14" id="KW-0597">Phosphoprotein</keyword>
<name>A0A3N4V1F9_9RHOB</name>
<dbReference type="Gene3D" id="3.40.50.2300">
    <property type="match status" value="1"/>
</dbReference>
<dbReference type="GO" id="GO:0005886">
    <property type="term" value="C:plasma membrane"/>
    <property type="evidence" value="ECO:0007669"/>
    <property type="project" value="UniProtKB-SubCell"/>
</dbReference>
<dbReference type="Pfam" id="PF00512">
    <property type="entry name" value="HisKA"/>
    <property type="match status" value="1"/>
</dbReference>
<dbReference type="InterPro" id="IPR036641">
    <property type="entry name" value="HPT_dom_sf"/>
</dbReference>
<dbReference type="GO" id="GO:0006355">
    <property type="term" value="P:regulation of DNA-templated transcription"/>
    <property type="evidence" value="ECO:0007669"/>
    <property type="project" value="InterPro"/>
</dbReference>
<accession>A0A3N4V1F9</accession>
<protein>
    <recommendedName>
        <fullName evidence="3">histidine kinase</fullName>
        <ecNumber evidence="3">2.7.13.3</ecNumber>
    </recommendedName>
</protein>
<evidence type="ECO:0000256" key="5">
    <source>
        <dbReference type="ARBA" id="ARBA00022519"/>
    </source>
</evidence>
<dbReference type="OrthoDB" id="9801651at2"/>
<dbReference type="InterPro" id="IPR005467">
    <property type="entry name" value="His_kinase_dom"/>
</dbReference>
<dbReference type="SUPFAM" id="SSF47384">
    <property type="entry name" value="Homodimeric domain of signal transducing histidine kinase"/>
    <property type="match status" value="1"/>
</dbReference>
<dbReference type="InterPro" id="IPR003594">
    <property type="entry name" value="HATPase_dom"/>
</dbReference>
<keyword evidence="12" id="KW-0902">Two-component regulatory system</keyword>
<feature type="domain" description="PAC" evidence="19">
    <location>
        <begin position="293"/>
        <end position="343"/>
    </location>
</feature>
<keyword evidence="4" id="KW-1003">Cell membrane</keyword>
<keyword evidence="7" id="KW-0808">Transferase</keyword>
<keyword evidence="8 15" id="KW-0812">Transmembrane</keyword>
<dbReference type="AlphaFoldDB" id="A0A3N4V1F9"/>
<dbReference type="InterPro" id="IPR001789">
    <property type="entry name" value="Sig_transdc_resp-reg_receiver"/>
</dbReference>
<dbReference type="InterPro" id="IPR036097">
    <property type="entry name" value="HisK_dim/P_sf"/>
</dbReference>
<evidence type="ECO:0000256" key="9">
    <source>
        <dbReference type="ARBA" id="ARBA00022777"/>
    </source>
</evidence>
<dbReference type="SMART" id="SM00091">
    <property type="entry name" value="PAS"/>
    <property type="match status" value="1"/>
</dbReference>
<keyword evidence="10" id="KW-0067">ATP-binding</keyword>
<evidence type="ECO:0000256" key="12">
    <source>
        <dbReference type="ARBA" id="ARBA00023012"/>
    </source>
</evidence>
<dbReference type="EMBL" id="RKQK01000001">
    <property type="protein sequence ID" value="RPE70907.1"/>
    <property type="molecule type" value="Genomic_DNA"/>
</dbReference>
<dbReference type="SMART" id="SM00388">
    <property type="entry name" value="HisKA"/>
    <property type="match status" value="1"/>
</dbReference>
<dbReference type="GO" id="GO:0000155">
    <property type="term" value="F:phosphorelay sensor kinase activity"/>
    <property type="evidence" value="ECO:0007669"/>
    <property type="project" value="InterPro"/>
</dbReference>
<feature type="modified residue" description="4-aspartylphosphate" evidence="14">
    <location>
        <position position="653"/>
    </location>
</feature>
<dbReference type="Pfam" id="PF01627">
    <property type="entry name" value="Hpt"/>
    <property type="match status" value="1"/>
</dbReference>
<gene>
    <name evidence="20" type="ORF">EDD53_0016</name>
</gene>
<dbReference type="PANTHER" id="PTHR43047:SF64">
    <property type="entry name" value="HISTIDINE KINASE CONTAINING CHEY-HOMOLOGOUS RECEIVER DOMAIN AND PAS DOMAIN-RELATED"/>
    <property type="match status" value="1"/>
</dbReference>
<dbReference type="InterPro" id="IPR035965">
    <property type="entry name" value="PAS-like_dom_sf"/>
</dbReference>
<dbReference type="NCBIfam" id="TIGR00229">
    <property type="entry name" value="sensory_box"/>
    <property type="match status" value="1"/>
</dbReference>
<dbReference type="Gene3D" id="3.30.565.10">
    <property type="entry name" value="Histidine kinase-like ATPase, C-terminal domain"/>
    <property type="match status" value="1"/>
</dbReference>
<evidence type="ECO:0000256" key="8">
    <source>
        <dbReference type="ARBA" id="ARBA00022692"/>
    </source>
</evidence>
<evidence type="ECO:0000256" key="7">
    <source>
        <dbReference type="ARBA" id="ARBA00022679"/>
    </source>
</evidence>
<evidence type="ECO:0000256" key="11">
    <source>
        <dbReference type="ARBA" id="ARBA00022989"/>
    </source>
</evidence>
<evidence type="ECO:0000313" key="21">
    <source>
        <dbReference type="Proteomes" id="UP000269689"/>
    </source>
</evidence>
<dbReference type="SUPFAM" id="SSF47226">
    <property type="entry name" value="Histidine-containing phosphotransfer domain, HPT domain"/>
    <property type="match status" value="1"/>
</dbReference>
<dbReference type="PROSITE" id="PS50112">
    <property type="entry name" value="PAS"/>
    <property type="match status" value="1"/>
</dbReference>